<protein>
    <submittedName>
        <fullName evidence="2">Uncharacterized protein</fullName>
    </submittedName>
</protein>
<comment type="caution">
    <text evidence="2">The sequence shown here is derived from an EMBL/GenBank/DDBJ whole genome shotgun (WGS) entry which is preliminary data.</text>
</comment>
<gene>
    <name evidence="3" type="ORF">CK203_052018</name>
    <name evidence="2" type="ORF">CK203_083443</name>
</gene>
<evidence type="ECO:0000313" key="2">
    <source>
        <dbReference type="EMBL" id="RVW59973.1"/>
    </source>
</evidence>
<evidence type="ECO:0000313" key="4">
    <source>
        <dbReference type="Proteomes" id="UP000288805"/>
    </source>
</evidence>
<evidence type="ECO:0000256" key="1">
    <source>
        <dbReference type="SAM" id="MobiDB-lite"/>
    </source>
</evidence>
<name>A0A438FJ02_VITVI</name>
<feature type="region of interest" description="Disordered" evidence="1">
    <location>
        <begin position="1"/>
        <end position="66"/>
    </location>
</feature>
<dbReference type="Proteomes" id="UP000288805">
    <property type="component" value="Unassembled WGS sequence"/>
</dbReference>
<evidence type="ECO:0000313" key="3">
    <source>
        <dbReference type="EMBL" id="RVW64801.1"/>
    </source>
</evidence>
<proteinExistence type="predicted"/>
<reference evidence="2 4" key="1">
    <citation type="journal article" date="2018" name="PLoS Genet.">
        <title>Population sequencing reveals clonal diversity and ancestral inbreeding in the grapevine cultivar Chardonnay.</title>
        <authorList>
            <person name="Roach M.J."/>
            <person name="Johnson D.L."/>
            <person name="Bohlmann J."/>
            <person name="van Vuuren H.J."/>
            <person name="Jones S.J."/>
            <person name="Pretorius I.S."/>
            <person name="Schmidt S.A."/>
            <person name="Borneman A.R."/>
        </authorList>
    </citation>
    <scope>NUCLEOTIDE SEQUENCE [LARGE SCALE GENOMIC DNA]</scope>
    <source>
        <strain evidence="4">cv. Chardonnay</strain>
        <strain evidence="2">I10V1</strain>
        <tissue evidence="2">Leaf</tissue>
    </source>
</reference>
<accession>A0A438FJ02</accession>
<organism evidence="2 4">
    <name type="scientific">Vitis vinifera</name>
    <name type="common">Grape</name>
    <dbReference type="NCBI Taxonomy" id="29760"/>
    <lineage>
        <taxon>Eukaryota</taxon>
        <taxon>Viridiplantae</taxon>
        <taxon>Streptophyta</taxon>
        <taxon>Embryophyta</taxon>
        <taxon>Tracheophyta</taxon>
        <taxon>Spermatophyta</taxon>
        <taxon>Magnoliopsida</taxon>
        <taxon>eudicotyledons</taxon>
        <taxon>Gunneridae</taxon>
        <taxon>Pentapetalae</taxon>
        <taxon>rosids</taxon>
        <taxon>Vitales</taxon>
        <taxon>Vitaceae</taxon>
        <taxon>Viteae</taxon>
        <taxon>Vitis</taxon>
    </lineage>
</organism>
<sequence length="113" mass="12517">MDQSTSGHRFSGVDRRPGIVSGKNFSNGQTYMAGPHSPDLRPVPPRGESVNHGSSAAKPWDFGDPDMRRRKRIAKYKVYTVEGIRVGAVVPRWLNSAPVVPEMTWQGRNRSGN</sequence>
<dbReference type="AlphaFoldDB" id="A0A438FJ02"/>
<dbReference type="Pfam" id="PF12023">
    <property type="entry name" value="DUF3511"/>
    <property type="match status" value="1"/>
</dbReference>
<dbReference type="OrthoDB" id="660385at2759"/>
<dbReference type="InterPro" id="IPR021899">
    <property type="entry name" value="DUF3511"/>
</dbReference>
<dbReference type="EMBL" id="QGNW01000702">
    <property type="protein sequence ID" value="RVW64801.1"/>
    <property type="molecule type" value="Genomic_DNA"/>
</dbReference>
<dbReference type="EMBL" id="QGNW01000872">
    <property type="protein sequence ID" value="RVW59973.1"/>
    <property type="molecule type" value="Genomic_DNA"/>
</dbReference>